<keyword evidence="1" id="KW-0472">Membrane</keyword>
<feature type="transmembrane region" description="Helical" evidence="1">
    <location>
        <begin position="123"/>
        <end position="144"/>
    </location>
</feature>
<proteinExistence type="predicted"/>
<protein>
    <submittedName>
        <fullName evidence="2">Uncharacterized protein</fullName>
    </submittedName>
</protein>
<keyword evidence="1" id="KW-0812">Transmembrane</keyword>
<feature type="transmembrane region" description="Helical" evidence="1">
    <location>
        <begin position="188"/>
        <end position="209"/>
    </location>
</feature>
<feature type="transmembrane region" description="Helical" evidence="1">
    <location>
        <begin position="18"/>
        <end position="36"/>
    </location>
</feature>
<feature type="transmembrane region" description="Helical" evidence="1">
    <location>
        <begin position="278"/>
        <end position="298"/>
    </location>
</feature>
<accession>A0A0C3RZS1</accession>
<keyword evidence="1" id="KW-1133">Transmembrane helix</keyword>
<evidence type="ECO:0000313" key="3">
    <source>
        <dbReference type="Proteomes" id="UP000053257"/>
    </source>
</evidence>
<dbReference type="AlphaFoldDB" id="A0A0C3RZS1"/>
<dbReference type="EMBL" id="KN840711">
    <property type="protein sequence ID" value="KIP02032.1"/>
    <property type="molecule type" value="Genomic_DNA"/>
</dbReference>
<name>A0A0C3RZS1_PHLG1</name>
<gene>
    <name evidence="2" type="ORF">PHLGIDRAFT_122826</name>
</gene>
<organism evidence="2 3">
    <name type="scientific">Phlebiopsis gigantea (strain 11061_1 CR5-6)</name>
    <name type="common">White-rot fungus</name>
    <name type="synonym">Peniophora gigantea</name>
    <dbReference type="NCBI Taxonomy" id="745531"/>
    <lineage>
        <taxon>Eukaryota</taxon>
        <taxon>Fungi</taxon>
        <taxon>Dikarya</taxon>
        <taxon>Basidiomycota</taxon>
        <taxon>Agaricomycotina</taxon>
        <taxon>Agaricomycetes</taxon>
        <taxon>Polyporales</taxon>
        <taxon>Phanerochaetaceae</taxon>
        <taxon>Phlebiopsis</taxon>
    </lineage>
</organism>
<feature type="transmembrane region" description="Helical" evidence="1">
    <location>
        <begin position="234"/>
        <end position="258"/>
    </location>
</feature>
<dbReference type="HOGENOM" id="CLU_744160_0_0_1"/>
<sequence length="410" mass="44377">MAGFVALANTQKSVPRKLFFVFCLIMYLVSFTHFGLNVYTMLVYNTHVQSVTSSAALCTTQLAYGLPTCDLDYAAASRLATASPGSSSQVNSCTSSTLLAVNIVLGDSIVLWRACAVWRHKRLVHIISVLLMVATVVTLSLSTWQGSCLANMTSKLTQISSFPLVAAQSDVYNLIEIDAIGNEFDDTFGAASIGLSWASNLWATGLLSLKAWKHHSVMKSDFAQSGFHSRSEKVLFFFVESGALYVGLWTMLLAASIIEWNHRAVTSAFMEVVLILKSSLLIDFIGIYPTALIVLVAFTRSHYEHTLRYSAVPTPHLVSAAPSERVSARDAPPAEADVATHARAVPPTAIALLRDPIHAEVSTESAVLGCADECEGHLHPGTPLYTTALRTVSTYATKHQPLVQINIQLG</sequence>
<evidence type="ECO:0000256" key="1">
    <source>
        <dbReference type="SAM" id="Phobius"/>
    </source>
</evidence>
<evidence type="ECO:0000313" key="2">
    <source>
        <dbReference type="EMBL" id="KIP02032.1"/>
    </source>
</evidence>
<keyword evidence="3" id="KW-1185">Reference proteome</keyword>
<reference evidence="2 3" key="1">
    <citation type="journal article" date="2014" name="PLoS Genet.">
        <title>Analysis of the Phlebiopsis gigantea genome, transcriptome and secretome provides insight into its pioneer colonization strategies of wood.</title>
        <authorList>
            <person name="Hori C."/>
            <person name="Ishida T."/>
            <person name="Igarashi K."/>
            <person name="Samejima M."/>
            <person name="Suzuki H."/>
            <person name="Master E."/>
            <person name="Ferreira P."/>
            <person name="Ruiz-Duenas F.J."/>
            <person name="Held B."/>
            <person name="Canessa P."/>
            <person name="Larrondo L.F."/>
            <person name="Schmoll M."/>
            <person name="Druzhinina I.S."/>
            <person name="Kubicek C.P."/>
            <person name="Gaskell J.A."/>
            <person name="Kersten P."/>
            <person name="St John F."/>
            <person name="Glasner J."/>
            <person name="Sabat G."/>
            <person name="Splinter BonDurant S."/>
            <person name="Syed K."/>
            <person name="Yadav J."/>
            <person name="Mgbeahuruike A.C."/>
            <person name="Kovalchuk A."/>
            <person name="Asiegbu F.O."/>
            <person name="Lackner G."/>
            <person name="Hoffmeister D."/>
            <person name="Rencoret J."/>
            <person name="Gutierrez A."/>
            <person name="Sun H."/>
            <person name="Lindquist E."/>
            <person name="Barry K."/>
            <person name="Riley R."/>
            <person name="Grigoriev I.V."/>
            <person name="Henrissat B."/>
            <person name="Kues U."/>
            <person name="Berka R.M."/>
            <person name="Martinez A.T."/>
            <person name="Covert S.F."/>
            <person name="Blanchette R.A."/>
            <person name="Cullen D."/>
        </authorList>
    </citation>
    <scope>NUCLEOTIDE SEQUENCE [LARGE SCALE GENOMIC DNA]</scope>
    <source>
        <strain evidence="2 3">11061_1 CR5-6</strain>
    </source>
</reference>
<dbReference type="Proteomes" id="UP000053257">
    <property type="component" value="Unassembled WGS sequence"/>
</dbReference>
<dbReference type="OrthoDB" id="2750727at2759"/>